<dbReference type="AlphaFoldDB" id="A0A6M8HX99"/>
<evidence type="ECO:0000256" key="4">
    <source>
        <dbReference type="PIRSR" id="PIRSR001112-1"/>
    </source>
</evidence>
<dbReference type="PANTHER" id="PTHR21661:SF35">
    <property type="entry name" value="EPOXIDE HYDROLASE"/>
    <property type="match status" value="1"/>
</dbReference>
<dbReference type="PRINTS" id="PR00412">
    <property type="entry name" value="EPOXHYDRLASE"/>
</dbReference>
<comment type="similarity">
    <text evidence="1">Belongs to the peptidase S33 family.</text>
</comment>
<feature type="active site" description="Proton donor" evidence="4">
    <location>
        <position position="356"/>
    </location>
</feature>
<dbReference type="SUPFAM" id="SSF53474">
    <property type="entry name" value="alpha/beta-Hydrolases"/>
    <property type="match status" value="1"/>
</dbReference>
<keyword evidence="7" id="KW-1185">Reference proteome</keyword>
<reference evidence="6 7" key="1">
    <citation type="journal article" date="2014" name="World J. Microbiol. Biotechnol.">
        <title>Biodiversity and physiological characteristics of Antarctic and Arctic lichens-associated bacteria.</title>
        <authorList>
            <person name="Lee Y.M."/>
            <person name="Kim E.H."/>
            <person name="Lee H.K."/>
            <person name="Hong S.G."/>
        </authorList>
    </citation>
    <scope>NUCLEOTIDE SEQUENCE [LARGE SCALE GENOMIC DNA]</scope>
    <source>
        <strain evidence="6 7">PAMC 26569</strain>
    </source>
</reference>
<dbReference type="Pfam" id="PF06441">
    <property type="entry name" value="EHN"/>
    <property type="match status" value="1"/>
</dbReference>
<dbReference type="InterPro" id="IPR016292">
    <property type="entry name" value="Epoxide_hydrolase"/>
</dbReference>
<keyword evidence="3 6" id="KW-0378">Hydrolase</keyword>
<dbReference type="KEGG" id="lck:HN018_19860"/>
<evidence type="ECO:0000256" key="2">
    <source>
        <dbReference type="ARBA" id="ARBA00022797"/>
    </source>
</evidence>
<evidence type="ECO:0000313" key="6">
    <source>
        <dbReference type="EMBL" id="QKE92817.1"/>
    </source>
</evidence>
<feature type="domain" description="Epoxide hydrolase N-terminal" evidence="5">
    <location>
        <begin position="57"/>
        <end position="161"/>
    </location>
</feature>
<accession>A0A6M8HX99</accession>
<dbReference type="PIRSF" id="PIRSF001112">
    <property type="entry name" value="Epoxide_hydrolase"/>
    <property type="match status" value="1"/>
</dbReference>
<keyword evidence="2" id="KW-0058">Aromatic hydrocarbons catabolism</keyword>
<protein>
    <submittedName>
        <fullName evidence="6">Epoxide hydrolase</fullName>
    </submittedName>
</protein>
<dbReference type="PANTHER" id="PTHR21661">
    <property type="entry name" value="EPOXIDE HYDROLASE 1-RELATED"/>
    <property type="match status" value="1"/>
</dbReference>
<name>A0A6M8HX99_9PROT</name>
<dbReference type="InterPro" id="IPR029058">
    <property type="entry name" value="AB_hydrolase_fold"/>
</dbReference>
<dbReference type="GO" id="GO:0004301">
    <property type="term" value="F:epoxide hydrolase activity"/>
    <property type="evidence" value="ECO:0007669"/>
    <property type="project" value="TreeGrafter"/>
</dbReference>
<dbReference type="GO" id="GO:0097176">
    <property type="term" value="P:epoxide metabolic process"/>
    <property type="evidence" value="ECO:0007669"/>
    <property type="project" value="TreeGrafter"/>
</dbReference>
<dbReference type="Gene3D" id="3.40.50.1820">
    <property type="entry name" value="alpha/beta hydrolase"/>
    <property type="match status" value="1"/>
</dbReference>
<proteinExistence type="inferred from homology"/>
<organism evidence="6 7">
    <name type="scientific">Lichenicola cladoniae</name>
    <dbReference type="NCBI Taxonomy" id="1484109"/>
    <lineage>
        <taxon>Bacteria</taxon>
        <taxon>Pseudomonadati</taxon>
        <taxon>Pseudomonadota</taxon>
        <taxon>Alphaproteobacteria</taxon>
        <taxon>Acetobacterales</taxon>
        <taxon>Acetobacteraceae</taxon>
        <taxon>Lichenicola</taxon>
    </lineage>
</organism>
<sequence>MEEGLPSGDIPGGTPTPSRRTLLQASLGLGAFGFGSAKAASQISIVVEPPPANEAVSAFRVAIAPDAIADLRRRLAMTRWPERETVNDGSQGVQLARARILIEYWRDRYDMGRLERRLNAFPQFRTSVDGLGIHFLHVRSKHANALPIILTHGWPGSVVEFLDVIGPLTDPEAHGGRAEDAFHVVIPSLPGYGFSDKPKQVGWDVPRIATAWSTLMKRLNYDRWVAQGGDWGAHVTTWLGVQKPEGLAAIHLNFPTLSPPPLEGEPTAEEKAAIAELKAFFRTGVGYGEIQETRPQTLGYGLVDSPVGQATWIYEKFTDWTDSNRNPESVISRDAMLDDIMLYWLTATAASSARLYTENSGNQISRQVVDIPVGVSVFPGEIYRPPRIWGERTYPKLFYWNQVSKGGHFAAFEQPALFTSELRACFASMRV</sequence>
<evidence type="ECO:0000256" key="3">
    <source>
        <dbReference type="ARBA" id="ARBA00022801"/>
    </source>
</evidence>
<feature type="active site" description="Nucleophile" evidence="4">
    <location>
        <position position="230"/>
    </location>
</feature>
<gene>
    <name evidence="6" type="ORF">HN018_19860</name>
</gene>
<dbReference type="InterPro" id="IPR010497">
    <property type="entry name" value="Epoxide_hydro_N"/>
</dbReference>
<dbReference type="Proteomes" id="UP000500767">
    <property type="component" value="Chromosome"/>
</dbReference>
<dbReference type="EMBL" id="CP053708">
    <property type="protein sequence ID" value="QKE92817.1"/>
    <property type="molecule type" value="Genomic_DNA"/>
</dbReference>
<feature type="active site" description="Proton acceptor" evidence="4">
    <location>
        <position position="408"/>
    </location>
</feature>
<evidence type="ECO:0000259" key="5">
    <source>
        <dbReference type="Pfam" id="PF06441"/>
    </source>
</evidence>
<evidence type="ECO:0000313" key="7">
    <source>
        <dbReference type="Proteomes" id="UP000500767"/>
    </source>
</evidence>
<dbReference type="InterPro" id="IPR000639">
    <property type="entry name" value="Epox_hydrolase-like"/>
</dbReference>
<evidence type="ECO:0000256" key="1">
    <source>
        <dbReference type="ARBA" id="ARBA00010088"/>
    </source>
</evidence>